<dbReference type="GO" id="GO:0016020">
    <property type="term" value="C:membrane"/>
    <property type="evidence" value="ECO:0007669"/>
    <property type="project" value="UniProtKB-SubCell"/>
</dbReference>
<dbReference type="STRING" id="1195763.ABT56_17970"/>
<evidence type="ECO:0000256" key="1">
    <source>
        <dbReference type="ARBA" id="ARBA00004141"/>
    </source>
</evidence>
<organism evidence="7 8">
    <name type="scientific">Photobacterium aquae</name>
    <dbReference type="NCBI Taxonomy" id="1195763"/>
    <lineage>
        <taxon>Bacteria</taxon>
        <taxon>Pseudomonadati</taxon>
        <taxon>Pseudomonadota</taxon>
        <taxon>Gammaproteobacteria</taxon>
        <taxon>Vibrionales</taxon>
        <taxon>Vibrionaceae</taxon>
        <taxon>Photobacterium</taxon>
    </lineage>
</organism>
<reference evidence="7 8" key="1">
    <citation type="submission" date="2015-05" db="EMBL/GenBank/DDBJ databases">
        <title>Photobacterium galathea sp. nov.</title>
        <authorList>
            <person name="Machado H."/>
            <person name="Gram L."/>
        </authorList>
    </citation>
    <scope>NUCLEOTIDE SEQUENCE [LARGE SCALE GENOMIC DNA]</scope>
    <source>
        <strain evidence="7 8">CGMCC 1.12159</strain>
    </source>
</reference>
<feature type="transmembrane region" description="Helical" evidence="5">
    <location>
        <begin position="29"/>
        <end position="47"/>
    </location>
</feature>
<evidence type="ECO:0000313" key="7">
    <source>
        <dbReference type="EMBL" id="KLV03703.1"/>
    </source>
</evidence>
<dbReference type="PATRIC" id="fig|1195763.3.peg.3837"/>
<dbReference type="AlphaFoldDB" id="A0A0J1GVJ0"/>
<dbReference type="RefSeq" id="WP_047880289.1">
    <property type="nucleotide sequence ID" value="NZ_LDOT01000027.1"/>
</dbReference>
<dbReference type="InterPro" id="IPR011577">
    <property type="entry name" value="Cyt_b561_bac/Ni-Hgenase"/>
</dbReference>
<dbReference type="OrthoDB" id="6588368at2"/>
<comment type="subcellular location">
    <subcellularLocation>
        <location evidence="1">Membrane</location>
        <topology evidence="1">Multi-pass membrane protein</topology>
    </subcellularLocation>
</comment>
<feature type="transmembrane region" description="Helical" evidence="5">
    <location>
        <begin position="168"/>
        <end position="190"/>
    </location>
</feature>
<gene>
    <name evidence="7" type="ORF">ABT56_17970</name>
</gene>
<feature type="domain" description="Cytochrome b561 bacterial/Ni-hydrogenase" evidence="6">
    <location>
        <begin position="24"/>
        <end position="186"/>
    </location>
</feature>
<keyword evidence="8" id="KW-1185">Reference proteome</keyword>
<dbReference type="Pfam" id="PF01292">
    <property type="entry name" value="Ni_hydr_CYTB"/>
    <property type="match status" value="1"/>
</dbReference>
<comment type="caution">
    <text evidence="7">The sequence shown here is derived from an EMBL/GenBank/DDBJ whole genome shotgun (WGS) entry which is preliminary data.</text>
</comment>
<evidence type="ECO:0000256" key="4">
    <source>
        <dbReference type="ARBA" id="ARBA00023136"/>
    </source>
</evidence>
<feature type="transmembrane region" description="Helical" evidence="5">
    <location>
        <begin position="67"/>
        <end position="85"/>
    </location>
</feature>
<evidence type="ECO:0000259" key="6">
    <source>
        <dbReference type="Pfam" id="PF01292"/>
    </source>
</evidence>
<dbReference type="EMBL" id="LDOT01000027">
    <property type="protein sequence ID" value="KLV03703.1"/>
    <property type="molecule type" value="Genomic_DNA"/>
</dbReference>
<keyword evidence="3 5" id="KW-1133">Transmembrane helix</keyword>
<proteinExistence type="predicted"/>
<dbReference type="GO" id="GO:0009055">
    <property type="term" value="F:electron transfer activity"/>
    <property type="evidence" value="ECO:0007669"/>
    <property type="project" value="InterPro"/>
</dbReference>
<evidence type="ECO:0000256" key="2">
    <source>
        <dbReference type="ARBA" id="ARBA00022692"/>
    </source>
</evidence>
<name>A0A0J1GVJ0_9GAMM</name>
<evidence type="ECO:0000256" key="5">
    <source>
        <dbReference type="SAM" id="Phobius"/>
    </source>
</evidence>
<protein>
    <recommendedName>
        <fullName evidence="6">Cytochrome b561 bacterial/Ni-hydrogenase domain-containing protein</fullName>
    </recommendedName>
</protein>
<keyword evidence="2 5" id="KW-0812">Transmembrane</keyword>
<dbReference type="Proteomes" id="UP000036097">
    <property type="component" value="Unassembled WGS sequence"/>
</dbReference>
<accession>A0A0J1GVJ0</accession>
<evidence type="ECO:0000313" key="8">
    <source>
        <dbReference type="Proteomes" id="UP000036097"/>
    </source>
</evidence>
<evidence type="ECO:0000256" key="3">
    <source>
        <dbReference type="ARBA" id="ARBA00022989"/>
    </source>
</evidence>
<keyword evidence="4 5" id="KW-0472">Membrane</keyword>
<sequence length="194" mass="21936">MAQQSKQTIKKAHSGLSYLFFNLPKTEKLFHLLIVLWVVWQLATSFGMHVHGDTLLSQITLIDNLHIYGGLGLFIFAILFFTLVLHRRKTADLYPWLHGNWTQLNTDCRTLLGRQLPEPSAGGLAATVEGLGLLALLLAVVTGSLWFVAINNHFDIAPTLLKIHKTSVGAIELYFYGHFAFAMLHLINWWRKTN</sequence>
<feature type="transmembrane region" description="Helical" evidence="5">
    <location>
        <begin position="124"/>
        <end position="148"/>
    </location>
</feature>